<dbReference type="GO" id="GO:0015226">
    <property type="term" value="F:carnitine transmembrane transporter activity"/>
    <property type="evidence" value="ECO:0007669"/>
    <property type="project" value="TreeGrafter"/>
</dbReference>
<dbReference type="Pfam" id="PF04069">
    <property type="entry name" value="OpuAC"/>
    <property type="match status" value="1"/>
</dbReference>
<protein>
    <submittedName>
        <fullName evidence="7">Glycine/betaine ABC transporter substrate-binding protein</fullName>
    </submittedName>
</protein>
<dbReference type="RefSeq" id="WP_123657574.1">
    <property type="nucleotide sequence ID" value="NZ_AYKG01000012.1"/>
</dbReference>
<evidence type="ECO:0000256" key="2">
    <source>
        <dbReference type="ARBA" id="ARBA00022448"/>
    </source>
</evidence>
<feature type="domain" description="ABC-type glycine betaine transport system substrate-binding" evidence="6">
    <location>
        <begin position="31"/>
        <end position="280"/>
    </location>
</feature>
<comment type="caution">
    <text evidence="7">The sequence shown here is derived from an EMBL/GenBank/DDBJ whole genome shotgun (WGS) entry which is preliminary data.</text>
</comment>
<evidence type="ECO:0000313" key="7">
    <source>
        <dbReference type="EMBL" id="ROO30029.1"/>
    </source>
</evidence>
<feature type="signal peptide" evidence="5">
    <location>
        <begin position="1"/>
        <end position="20"/>
    </location>
</feature>
<dbReference type="GO" id="GO:0043190">
    <property type="term" value="C:ATP-binding cassette (ABC) transporter complex"/>
    <property type="evidence" value="ECO:0007669"/>
    <property type="project" value="InterPro"/>
</dbReference>
<dbReference type="CDD" id="cd13639">
    <property type="entry name" value="PBP2_OpuAC_like"/>
    <property type="match status" value="1"/>
</dbReference>
<reference evidence="7 8" key="1">
    <citation type="submission" date="2013-10" db="EMBL/GenBank/DDBJ databases">
        <title>Salinisphaera japonica YTM-1 Genome Sequencing.</title>
        <authorList>
            <person name="Lai Q."/>
            <person name="Li C."/>
            <person name="Shao Z."/>
        </authorList>
    </citation>
    <scope>NUCLEOTIDE SEQUENCE [LARGE SCALE GENOMIC DNA]</scope>
    <source>
        <strain evidence="7 8">YTM-1</strain>
    </source>
</reference>
<dbReference type="EMBL" id="AYKG01000012">
    <property type="protein sequence ID" value="ROO30029.1"/>
    <property type="molecule type" value="Genomic_DNA"/>
</dbReference>
<dbReference type="GO" id="GO:0005275">
    <property type="term" value="F:amine transmembrane transporter activity"/>
    <property type="evidence" value="ECO:0007669"/>
    <property type="project" value="TreeGrafter"/>
</dbReference>
<dbReference type="PANTHER" id="PTHR47737">
    <property type="entry name" value="GLYCINE BETAINE/PROLINE BETAINE TRANSPORT SYSTEM PERMEASE PROTEIN PROW"/>
    <property type="match status" value="1"/>
</dbReference>
<sequence>MKTFSRIATTTLLAAGIALAAVSGAAAQSGKTVKIGWTAWSDAEFVTKLFKSLVEARTDYTVKLQMSAIGVQYQGVANGDLDAMLMAWLPDTHADYYDKFENDVENLGTLYEDARLGWVVPSYVPEDKLASISDLKKPGIADKLSGKIQGIDPGAGLMQLSNKTMDAYGLGDSYRLVSASGAAMTAALSRAYDNKDWIVVTGWTPHWMFGKWDLRFLKDSKGTLGKAQHIDALGREGFSEAYPQLAGVLSKMHIPLADLQAAMYAARESDYDTAIADFVDSHSDLVDSWFADDK</sequence>
<evidence type="ECO:0000256" key="1">
    <source>
        <dbReference type="ARBA" id="ARBA00004236"/>
    </source>
</evidence>
<proteinExistence type="predicted"/>
<keyword evidence="4" id="KW-0472">Membrane</keyword>
<keyword evidence="5" id="KW-0732">Signal</keyword>
<evidence type="ECO:0000256" key="5">
    <source>
        <dbReference type="SAM" id="SignalP"/>
    </source>
</evidence>
<dbReference type="Proteomes" id="UP000285310">
    <property type="component" value="Unassembled WGS sequence"/>
</dbReference>
<evidence type="ECO:0000313" key="8">
    <source>
        <dbReference type="Proteomes" id="UP000285310"/>
    </source>
</evidence>
<gene>
    <name evidence="7" type="ORF">SAJA_05170</name>
</gene>
<comment type="subcellular location">
    <subcellularLocation>
        <location evidence="1">Cell membrane</location>
    </subcellularLocation>
</comment>
<evidence type="ECO:0000256" key="3">
    <source>
        <dbReference type="ARBA" id="ARBA00022475"/>
    </source>
</evidence>
<evidence type="ECO:0000259" key="6">
    <source>
        <dbReference type="Pfam" id="PF04069"/>
    </source>
</evidence>
<dbReference type="AlphaFoldDB" id="A0A423PWS3"/>
<organism evidence="7 8">
    <name type="scientific">Salinisphaera japonica YTM-1</name>
    <dbReference type="NCBI Taxonomy" id="1209778"/>
    <lineage>
        <taxon>Bacteria</taxon>
        <taxon>Pseudomonadati</taxon>
        <taxon>Pseudomonadota</taxon>
        <taxon>Gammaproteobacteria</taxon>
        <taxon>Salinisphaerales</taxon>
        <taxon>Salinisphaeraceae</taxon>
        <taxon>Salinisphaera</taxon>
    </lineage>
</organism>
<keyword evidence="3" id="KW-1003">Cell membrane</keyword>
<keyword evidence="8" id="KW-1185">Reference proteome</keyword>
<dbReference type="OrthoDB" id="9787902at2"/>
<dbReference type="Gene3D" id="3.40.190.100">
    <property type="entry name" value="Glycine betaine-binding periplasmic protein, domain 2"/>
    <property type="match status" value="1"/>
</dbReference>
<dbReference type="GO" id="GO:0031460">
    <property type="term" value="P:glycine betaine transport"/>
    <property type="evidence" value="ECO:0007669"/>
    <property type="project" value="TreeGrafter"/>
</dbReference>
<feature type="chain" id="PRO_5019582398" evidence="5">
    <location>
        <begin position="21"/>
        <end position="294"/>
    </location>
</feature>
<accession>A0A423PWS3</accession>
<name>A0A423PWS3_9GAMM</name>
<keyword evidence="2" id="KW-0813">Transport</keyword>
<dbReference type="Gene3D" id="3.40.190.10">
    <property type="entry name" value="Periplasmic binding protein-like II"/>
    <property type="match status" value="1"/>
</dbReference>
<dbReference type="PANTHER" id="PTHR47737:SF1">
    <property type="entry name" value="GLYCINE BETAINE_PROLINE BETAINE TRANSPORT SYSTEM PERMEASE PROTEIN PROW"/>
    <property type="match status" value="1"/>
</dbReference>
<dbReference type="SUPFAM" id="SSF53850">
    <property type="entry name" value="Periplasmic binding protein-like II"/>
    <property type="match status" value="1"/>
</dbReference>
<dbReference type="InterPro" id="IPR007210">
    <property type="entry name" value="ABC_Gly_betaine_transp_sub-bd"/>
</dbReference>
<evidence type="ECO:0000256" key="4">
    <source>
        <dbReference type="ARBA" id="ARBA00023136"/>
    </source>
</evidence>
<dbReference type="GO" id="GO:0015871">
    <property type="term" value="P:choline transport"/>
    <property type="evidence" value="ECO:0007669"/>
    <property type="project" value="TreeGrafter"/>
</dbReference>
<dbReference type="InParanoid" id="A0A423PWS3"/>